<evidence type="ECO:0000313" key="2">
    <source>
        <dbReference type="EMBL" id="KAL1266360.1"/>
    </source>
</evidence>
<reference evidence="2 3" key="1">
    <citation type="submission" date="2023-09" db="EMBL/GenBank/DDBJ databases">
        <authorList>
            <person name="Wang M."/>
        </authorList>
    </citation>
    <scope>NUCLEOTIDE SEQUENCE [LARGE SCALE GENOMIC DNA]</scope>
    <source>
        <strain evidence="2">GT-2023</strain>
        <tissue evidence="2">Liver</tissue>
    </source>
</reference>
<name>A0ABR3MP10_9TELE</name>
<sequence>MNDASCLWGEEESSRLSSWDLGRGQKHSIPWRVPTETDMGRMSMRDKRNDGRERGRGAGVSKRLNAQYVHMMMVSSGF</sequence>
<protein>
    <submittedName>
        <fullName evidence="2">Uncharacterized protein</fullName>
    </submittedName>
</protein>
<evidence type="ECO:0000256" key="1">
    <source>
        <dbReference type="SAM" id="MobiDB-lite"/>
    </source>
</evidence>
<comment type="caution">
    <text evidence="2">The sequence shown here is derived from an EMBL/GenBank/DDBJ whole genome shotgun (WGS) entry which is preliminary data.</text>
</comment>
<gene>
    <name evidence="2" type="ORF">QQF64_002035</name>
</gene>
<evidence type="ECO:0000313" key="3">
    <source>
        <dbReference type="Proteomes" id="UP001558613"/>
    </source>
</evidence>
<dbReference type="Proteomes" id="UP001558613">
    <property type="component" value="Unassembled WGS sequence"/>
</dbReference>
<feature type="region of interest" description="Disordered" evidence="1">
    <location>
        <begin position="1"/>
        <end position="61"/>
    </location>
</feature>
<keyword evidence="3" id="KW-1185">Reference proteome</keyword>
<feature type="compositionally biased region" description="Basic and acidic residues" evidence="1">
    <location>
        <begin position="43"/>
        <end position="56"/>
    </location>
</feature>
<proteinExistence type="predicted"/>
<dbReference type="EMBL" id="JAYMGO010000010">
    <property type="protein sequence ID" value="KAL1266360.1"/>
    <property type="molecule type" value="Genomic_DNA"/>
</dbReference>
<organism evidence="2 3">
    <name type="scientific">Cirrhinus molitorella</name>
    <name type="common">mud carp</name>
    <dbReference type="NCBI Taxonomy" id="172907"/>
    <lineage>
        <taxon>Eukaryota</taxon>
        <taxon>Metazoa</taxon>
        <taxon>Chordata</taxon>
        <taxon>Craniata</taxon>
        <taxon>Vertebrata</taxon>
        <taxon>Euteleostomi</taxon>
        <taxon>Actinopterygii</taxon>
        <taxon>Neopterygii</taxon>
        <taxon>Teleostei</taxon>
        <taxon>Ostariophysi</taxon>
        <taxon>Cypriniformes</taxon>
        <taxon>Cyprinidae</taxon>
        <taxon>Labeoninae</taxon>
        <taxon>Labeonini</taxon>
        <taxon>Cirrhinus</taxon>
    </lineage>
</organism>
<accession>A0ABR3MP10</accession>